<dbReference type="PIRSF" id="PIRSF008757">
    <property type="entry name" value="UCP008757"/>
    <property type="match status" value="1"/>
</dbReference>
<dbReference type="EMBL" id="JZRB01000021">
    <property type="protein sequence ID" value="KJV33836.1"/>
    <property type="molecule type" value="Genomic_DNA"/>
</dbReference>
<accession>A0A0F3KRP1</accession>
<evidence type="ECO:0000313" key="2">
    <source>
        <dbReference type="Proteomes" id="UP000033651"/>
    </source>
</evidence>
<sequence>MIELNLDTLAREEQELQFERFTLDTAWALGDALRAAALQRGAAVAIDISLRDRPLFHVALPGTDVSHASWVRRKRNTVLALGTSTLAVGLKLARAGQTLEERYGLAPADHASDGGGYPLRLRGLGVIGAITVSGMPSADDHRLVTSTLPAFLPG</sequence>
<dbReference type="Pfam" id="PF03928">
    <property type="entry name" value="HbpS-like"/>
    <property type="match status" value="1"/>
</dbReference>
<comment type="caution">
    <text evidence="1">The sequence shown here is derived from an EMBL/GenBank/DDBJ whole genome shotgun (WGS) entry which is preliminary data.</text>
</comment>
<reference evidence="1 2" key="1">
    <citation type="submission" date="2015-03" db="EMBL/GenBank/DDBJ databases">
        <title>Draft genome sequence of Luteibacter yeojuensis strain SU11.</title>
        <authorList>
            <person name="Sulaiman J."/>
            <person name="Priya K."/>
            <person name="Chan K.-G."/>
        </authorList>
    </citation>
    <scope>NUCLEOTIDE SEQUENCE [LARGE SCALE GENOMIC DNA]</scope>
    <source>
        <strain evidence="1 2">SU11</strain>
    </source>
</reference>
<name>A0A0F3KRP1_9GAMM</name>
<organism evidence="1 2">
    <name type="scientific">Luteibacter yeojuensis</name>
    <dbReference type="NCBI Taxonomy" id="345309"/>
    <lineage>
        <taxon>Bacteria</taxon>
        <taxon>Pseudomonadati</taxon>
        <taxon>Pseudomonadota</taxon>
        <taxon>Gammaproteobacteria</taxon>
        <taxon>Lysobacterales</taxon>
        <taxon>Rhodanobacteraceae</taxon>
        <taxon>Luteibacter</taxon>
    </lineage>
</organism>
<protein>
    <submittedName>
        <fullName evidence="1">Uncharacterized protein</fullName>
    </submittedName>
</protein>
<dbReference type="OrthoDB" id="9815315at2"/>
<gene>
    <name evidence="1" type="ORF">VI08_10785</name>
</gene>
<dbReference type="InterPro" id="IPR010371">
    <property type="entry name" value="YBR137W-like"/>
</dbReference>
<proteinExistence type="predicted"/>
<dbReference type="RefSeq" id="WP_045829581.1">
    <property type="nucleotide sequence ID" value="NZ_JZRB01000021.1"/>
</dbReference>
<dbReference type="PANTHER" id="PTHR28255">
    <property type="match status" value="1"/>
</dbReference>
<keyword evidence="2" id="KW-1185">Reference proteome</keyword>
<dbReference type="PATRIC" id="fig|345309.4.peg.1496"/>
<dbReference type="AlphaFoldDB" id="A0A0F3KRP1"/>
<dbReference type="SUPFAM" id="SSF143744">
    <property type="entry name" value="GlcG-like"/>
    <property type="match status" value="1"/>
</dbReference>
<dbReference type="Proteomes" id="UP000033651">
    <property type="component" value="Unassembled WGS sequence"/>
</dbReference>
<dbReference type="InterPro" id="IPR038084">
    <property type="entry name" value="PduO/GlcC-like_sf"/>
</dbReference>
<dbReference type="InterPro" id="IPR005624">
    <property type="entry name" value="PduO/GlcC-like"/>
</dbReference>
<dbReference type="NCBIfam" id="NF002696">
    <property type="entry name" value="PRK02487.1-5"/>
    <property type="match status" value="1"/>
</dbReference>
<dbReference type="PANTHER" id="PTHR28255:SF1">
    <property type="entry name" value="UPF0303 PROTEIN YBR137W"/>
    <property type="match status" value="1"/>
</dbReference>
<dbReference type="Gene3D" id="3.30.450.150">
    <property type="entry name" value="Haem-degrading domain"/>
    <property type="match status" value="1"/>
</dbReference>
<evidence type="ECO:0000313" key="1">
    <source>
        <dbReference type="EMBL" id="KJV33836.1"/>
    </source>
</evidence>